<accession>A0A174VYD1</accession>
<sequence length="93" mass="9442">MTGQCPPASGADAQIRIGVGMARNIECPAPRRIAPTSAGLPVQSSRPRSMTATRLANGKASSSRCSVNTTVVPSSRLIFPSVAKKSAAAMGSS</sequence>
<evidence type="ECO:0000313" key="1">
    <source>
        <dbReference type="EMBL" id="CUQ35949.1"/>
    </source>
</evidence>
<protein>
    <submittedName>
        <fullName evidence="1">Uncharacterized protein</fullName>
    </submittedName>
</protein>
<name>A0A174VYD1_FLAPL</name>
<evidence type="ECO:0000313" key="2">
    <source>
        <dbReference type="Proteomes" id="UP000095746"/>
    </source>
</evidence>
<dbReference type="Proteomes" id="UP000095746">
    <property type="component" value="Unassembled WGS sequence"/>
</dbReference>
<gene>
    <name evidence="1" type="ORF">ERS852411_04296</name>
</gene>
<reference evidence="1 2" key="1">
    <citation type="submission" date="2015-09" db="EMBL/GenBank/DDBJ databases">
        <authorList>
            <consortium name="Pathogen Informatics"/>
        </authorList>
    </citation>
    <scope>NUCLEOTIDE SEQUENCE [LARGE SCALE GENOMIC DNA]</scope>
    <source>
        <strain evidence="1 2">2789STDY5608854</strain>
    </source>
</reference>
<dbReference type="EMBL" id="CYZT01000962">
    <property type="protein sequence ID" value="CUQ35949.1"/>
    <property type="molecule type" value="Genomic_DNA"/>
</dbReference>
<organism evidence="1 2">
    <name type="scientific">Flavonifractor plautii</name>
    <name type="common">Fusobacterium plautii</name>
    <dbReference type="NCBI Taxonomy" id="292800"/>
    <lineage>
        <taxon>Bacteria</taxon>
        <taxon>Bacillati</taxon>
        <taxon>Bacillota</taxon>
        <taxon>Clostridia</taxon>
        <taxon>Eubacteriales</taxon>
        <taxon>Oscillospiraceae</taxon>
        <taxon>Flavonifractor</taxon>
    </lineage>
</organism>
<proteinExistence type="predicted"/>
<dbReference type="AlphaFoldDB" id="A0A174VYD1"/>